<proteinExistence type="predicted"/>
<dbReference type="PROSITE" id="PS51257">
    <property type="entry name" value="PROKAR_LIPOPROTEIN"/>
    <property type="match status" value="1"/>
</dbReference>
<dbReference type="EMBL" id="JAUHJS010000002">
    <property type="protein sequence ID" value="MDN4164923.1"/>
    <property type="molecule type" value="Genomic_DNA"/>
</dbReference>
<evidence type="ECO:0000313" key="2">
    <source>
        <dbReference type="EMBL" id="MDN4164923.1"/>
    </source>
</evidence>
<protein>
    <recommendedName>
        <fullName evidence="4">Lipocalin-like domain-containing protein</fullName>
    </recommendedName>
</protein>
<evidence type="ECO:0000313" key="3">
    <source>
        <dbReference type="Proteomes" id="UP001168552"/>
    </source>
</evidence>
<dbReference type="Proteomes" id="UP001168552">
    <property type="component" value="Unassembled WGS sequence"/>
</dbReference>
<gene>
    <name evidence="2" type="ORF">QWY31_05385</name>
</gene>
<evidence type="ECO:0000256" key="1">
    <source>
        <dbReference type="SAM" id="SignalP"/>
    </source>
</evidence>
<sequence length="160" mass="16643">MKSLKIAALFLALVVVGAACKKKPTPTPEDTAAQVQAKALVGTWESTSITKDGDATVGEVYPDFTVVFTASADDAENITGTIAASGDIFESTNEPILGSGTWTFGSNEATLDVDVTGNVDDISVSFNTDKTQLTLSFTVSEPAARVMGLTGNYTVVLAKQ</sequence>
<comment type="caution">
    <text evidence="2">The sequence shown here is derived from an EMBL/GenBank/DDBJ whole genome shotgun (WGS) entry which is preliminary data.</text>
</comment>
<feature type="chain" id="PRO_5047099410" description="Lipocalin-like domain-containing protein" evidence="1">
    <location>
        <begin position="19"/>
        <end position="160"/>
    </location>
</feature>
<name>A0ABT8F388_9BACT</name>
<reference evidence="2" key="1">
    <citation type="submission" date="2023-06" db="EMBL/GenBank/DDBJ databases">
        <title>Cytophagales bacterium Strain LB-30, isolated from soil.</title>
        <authorList>
            <person name="Liu B."/>
        </authorList>
    </citation>
    <scope>NUCLEOTIDE SEQUENCE</scope>
    <source>
        <strain evidence="2">LB-30</strain>
    </source>
</reference>
<accession>A0ABT8F388</accession>
<keyword evidence="1" id="KW-0732">Signal</keyword>
<organism evidence="2 3">
    <name type="scientific">Shiella aurantiaca</name>
    <dbReference type="NCBI Taxonomy" id="3058365"/>
    <lineage>
        <taxon>Bacteria</taxon>
        <taxon>Pseudomonadati</taxon>
        <taxon>Bacteroidota</taxon>
        <taxon>Cytophagia</taxon>
        <taxon>Cytophagales</taxon>
        <taxon>Shiellaceae</taxon>
        <taxon>Shiella</taxon>
    </lineage>
</organism>
<keyword evidence="3" id="KW-1185">Reference proteome</keyword>
<dbReference type="RefSeq" id="WP_320003447.1">
    <property type="nucleotide sequence ID" value="NZ_JAUHJS010000002.1"/>
</dbReference>
<feature type="signal peptide" evidence="1">
    <location>
        <begin position="1"/>
        <end position="18"/>
    </location>
</feature>
<evidence type="ECO:0008006" key="4">
    <source>
        <dbReference type="Google" id="ProtNLM"/>
    </source>
</evidence>